<gene>
    <name evidence="1" type="ORF">Pan97_24250</name>
</gene>
<reference evidence="2" key="1">
    <citation type="submission" date="2019-02" db="EMBL/GenBank/DDBJ databases">
        <title>Deep-cultivation of Planctomycetes and their phenomic and genomic characterization uncovers novel biology.</title>
        <authorList>
            <person name="Wiegand S."/>
            <person name="Jogler M."/>
            <person name="Boedeker C."/>
            <person name="Pinto D."/>
            <person name="Vollmers J."/>
            <person name="Rivas-Marin E."/>
            <person name="Kohn T."/>
            <person name="Peeters S.H."/>
            <person name="Heuer A."/>
            <person name="Rast P."/>
            <person name="Oberbeckmann S."/>
            <person name="Bunk B."/>
            <person name="Jeske O."/>
            <person name="Meyerdierks A."/>
            <person name="Storesund J.E."/>
            <person name="Kallscheuer N."/>
            <person name="Luecker S."/>
            <person name="Lage O.M."/>
            <person name="Pohl T."/>
            <person name="Merkel B.J."/>
            <person name="Hornburger P."/>
            <person name="Mueller R.-W."/>
            <person name="Bruemmer F."/>
            <person name="Labrenz M."/>
            <person name="Spormann A.M."/>
            <person name="Op den Camp H."/>
            <person name="Overmann J."/>
            <person name="Amann R."/>
            <person name="Jetten M.S.M."/>
            <person name="Mascher T."/>
            <person name="Medema M.H."/>
            <person name="Devos D.P."/>
            <person name="Kaster A.-K."/>
            <person name="Ovreas L."/>
            <person name="Rohde M."/>
            <person name="Galperin M.Y."/>
            <person name="Jogler C."/>
        </authorList>
    </citation>
    <scope>NUCLEOTIDE SEQUENCE [LARGE SCALE GENOMIC DNA]</scope>
    <source>
        <strain evidence="2">Pan97</strain>
    </source>
</reference>
<evidence type="ECO:0008006" key="3">
    <source>
        <dbReference type="Google" id="ProtNLM"/>
    </source>
</evidence>
<dbReference type="RefSeq" id="WP_144972730.1">
    <property type="nucleotide sequence ID" value="NZ_CP036289.1"/>
</dbReference>
<keyword evidence="2" id="KW-1185">Reference proteome</keyword>
<dbReference type="OrthoDB" id="3078531at2"/>
<dbReference type="EMBL" id="CP036289">
    <property type="protein sequence ID" value="QDU75393.1"/>
    <property type="molecule type" value="Genomic_DNA"/>
</dbReference>
<dbReference type="Proteomes" id="UP000318626">
    <property type="component" value="Chromosome"/>
</dbReference>
<proteinExistence type="predicted"/>
<organism evidence="1 2">
    <name type="scientific">Bremerella volcania</name>
    <dbReference type="NCBI Taxonomy" id="2527984"/>
    <lineage>
        <taxon>Bacteria</taxon>
        <taxon>Pseudomonadati</taxon>
        <taxon>Planctomycetota</taxon>
        <taxon>Planctomycetia</taxon>
        <taxon>Pirellulales</taxon>
        <taxon>Pirellulaceae</taxon>
        <taxon>Bremerella</taxon>
    </lineage>
</organism>
<dbReference type="AlphaFoldDB" id="A0A518C835"/>
<protein>
    <recommendedName>
        <fullName evidence="3">DUF4303 domain-containing protein</fullName>
    </recommendedName>
</protein>
<dbReference type="KEGG" id="bvo:Pan97_24250"/>
<evidence type="ECO:0000313" key="1">
    <source>
        <dbReference type="EMBL" id="QDU75393.1"/>
    </source>
</evidence>
<evidence type="ECO:0000313" key="2">
    <source>
        <dbReference type="Proteomes" id="UP000318626"/>
    </source>
</evidence>
<accession>A0A518C835</accession>
<name>A0A518C835_9BACT</name>
<sequence>MSSTLESITDELTSIIAKTLNAYHSVPGESIKIVALDFHPWNGFLALAILTESEVATDPLLDDLTEMAAWKHYDFGANLDDWDVNSILTEMKAIYDEIQDAQLLFQCCASAMASASVQQALSRYSLADGFRISVANPDDNVEYFT</sequence>